<organism evidence="2 3">
    <name type="scientific">Auraticoccus monumenti</name>
    <dbReference type="NCBI Taxonomy" id="675864"/>
    <lineage>
        <taxon>Bacteria</taxon>
        <taxon>Bacillati</taxon>
        <taxon>Actinomycetota</taxon>
        <taxon>Actinomycetes</taxon>
        <taxon>Propionibacteriales</taxon>
        <taxon>Propionibacteriaceae</taxon>
        <taxon>Auraticoccus</taxon>
    </lineage>
</organism>
<evidence type="ECO:0000313" key="3">
    <source>
        <dbReference type="Proteomes" id="UP000198546"/>
    </source>
</evidence>
<gene>
    <name evidence="2" type="ORF">SAMN04489747_3347</name>
</gene>
<reference evidence="2 3" key="1">
    <citation type="submission" date="2016-10" db="EMBL/GenBank/DDBJ databases">
        <authorList>
            <person name="de Groot N.N."/>
        </authorList>
    </citation>
    <scope>NUCLEOTIDE SEQUENCE [LARGE SCALE GENOMIC DNA]</scope>
    <source>
        <strain evidence="2 3">MON 2.2</strain>
    </source>
</reference>
<feature type="region of interest" description="Disordered" evidence="1">
    <location>
        <begin position="1"/>
        <end position="51"/>
    </location>
</feature>
<name>A0A1G7CQQ6_9ACTN</name>
<feature type="compositionally biased region" description="Basic and acidic residues" evidence="1">
    <location>
        <begin position="19"/>
        <end position="32"/>
    </location>
</feature>
<evidence type="ECO:0000256" key="1">
    <source>
        <dbReference type="SAM" id="MobiDB-lite"/>
    </source>
</evidence>
<evidence type="ECO:0000313" key="2">
    <source>
        <dbReference type="EMBL" id="SDE41647.1"/>
    </source>
</evidence>
<protein>
    <submittedName>
        <fullName evidence="2">Uncharacterized protein</fullName>
    </submittedName>
</protein>
<dbReference type="RefSeq" id="WP_157677187.1">
    <property type="nucleotide sequence ID" value="NZ_LT629688.1"/>
</dbReference>
<dbReference type="EMBL" id="LT629688">
    <property type="protein sequence ID" value="SDE41647.1"/>
    <property type="molecule type" value="Genomic_DNA"/>
</dbReference>
<dbReference type="AlphaFoldDB" id="A0A1G7CQQ6"/>
<proteinExistence type="predicted"/>
<accession>A0A1G7CQQ6</accession>
<sequence>MYDMYPTSWSGQPLDGAEVVEREGAEHRDPTPRRRPRRAHSVAPRVRAEHR</sequence>
<keyword evidence="3" id="KW-1185">Reference proteome</keyword>
<dbReference type="Proteomes" id="UP000198546">
    <property type="component" value="Chromosome i"/>
</dbReference>